<dbReference type="Pfam" id="PF13456">
    <property type="entry name" value="RVT_3"/>
    <property type="match status" value="1"/>
</dbReference>
<dbReference type="PROSITE" id="PS50878">
    <property type="entry name" value="RT_POL"/>
    <property type="match status" value="1"/>
</dbReference>
<dbReference type="InterPro" id="IPR012337">
    <property type="entry name" value="RNaseH-like_sf"/>
</dbReference>
<dbReference type="Gramene" id="evm.model.05.504">
    <property type="protein sequence ID" value="cds.evm.model.05.504"/>
    <property type="gene ID" value="evm.TU.05.504"/>
</dbReference>
<keyword evidence="3" id="KW-1185">Reference proteome</keyword>
<dbReference type="InterPro" id="IPR044730">
    <property type="entry name" value="RNase_H-like_dom_plant"/>
</dbReference>
<feature type="domain" description="Reverse transcriptase" evidence="1">
    <location>
        <begin position="295"/>
        <end position="532"/>
    </location>
</feature>
<dbReference type="SUPFAM" id="SSF56219">
    <property type="entry name" value="DNase I-like"/>
    <property type="match status" value="1"/>
</dbReference>
<evidence type="ECO:0000313" key="2">
    <source>
        <dbReference type="EnsemblPlants" id="cds.evm.model.05.504"/>
    </source>
</evidence>
<evidence type="ECO:0000259" key="1">
    <source>
        <dbReference type="PROSITE" id="PS50878"/>
    </source>
</evidence>
<organism evidence="2 3">
    <name type="scientific">Cannabis sativa</name>
    <name type="common">Hemp</name>
    <name type="synonym">Marijuana</name>
    <dbReference type="NCBI Taxonomy" id="3483"/>
    <lineage>
        <taxon>Eukaryota</taxon>
        <taxon>Viridiplantae</taxon>
        <taxon>Streptophyta</taxon>
        <taxon>Embryophyta</taxon>
        <taxon>Tracheophyta</taxon>
        <taxon>Spermatophyta</taxon>
        <taxon>Magnoliopsida</taxon>
        <taxon>eudicotyledons</taxon>
        <taxon>Gunneridae</taxon>
        <taxon>Pentapetalae</taxon>
        <taxon>rosids</taxon>
        <taxon>fabids</taxon>
        <taxon>Rosales</taxon>
        <taxon>Cannabaceae</taxon>
        <taxon>Cannabis</taxon>
    </lineage>
</organism>
<dbReference type="Proteomes" id="UP000596661">
    <property type="component" value="Chromosome 5"/>
</dbReference>
<reference evidence="2" key="1">
    <citation type="submission" date="2018-11" db="EMBL/GenBank/DDBJ databases">
        <authorList>
            <person name="Grassa J C."/>
        </authorList>
    </citation>
    <scope>NUCLEOTIDE SEQUENCE [LARGE SCALE GENOMIC DNA]</scope>
</reference>
<name>A0A803PQP2_CANSA</name>
<dbReference type="PANTHER" id="PTHR33116:SF86">
    <property type="entry name" value="REVERSE TRANSCRIPTASE DOMAIN-CONTAINING PROTEIN"/>
    <property type="match status" value="1"/>
</dbReference>
<dbReference type="SUPFAM" id="SSF53098">
    <property type="entry name" value="Ribonuclease H-like"/>
    <property type="match status" value="1"/>
</dbReference>
<reference evidence="2" key="2">
    <citation type="submission" date="2021-03" db="UniProtKB">
        <authorList>
            <consortium name="EnsemblPlants"/>
        </authorList>
    </citation>
    <scope>IDENTIFICATION</scope>
</reference>
<dbReference type="InterPro" id="IPR026960">
    <property type="entry name" value="RVT-Znf"/>
</dbReference>
<dbReference type="SUPFAM" id="SSF56672">
    <property type="entry name" value="DNA/RNA polymerases"/>
    <property type="match status" value="1"/>
</dbReference>
<dbReference type="EMBL" id="UZAU01000426">
    <property type="status" value="NOT_ANNOTATED_CDS"/>
    <property type="molecule type" value="Genomic_DNA"/>
</dbReference>
<sequence>MIVLSHGVSLGIIVRQEDKRGGRLYPQSLINGFQQALNDCNLVDLELWGHPFTWEKGRGSNNWVEVRLDRALVNPSWSSLFQGASLSNLEISSSDHCPIFLEPEPCNVFPSHRKFKFENAWLKEPLCLEIVRDCWNSVGDAEFSRKLSLCAEKLSVWGREQRAKQLWLKEGDQNSNYFHKAASTRKRNNQIVSLKNENGVRVDWEHGLSQVMFDYFTSLFQASNSSCQEVIDCVNKSVQDYVHTELRAPITEEEVKKAIFQMHPDKSPGPDGMTPAFYQKCWGIVGRDVVSVVQNFFTSGELGSECSQANIVLIPKKKNSEDMTQLRPIALCRLISDNILISFEVLHYLKRKRKGKEGFMALKLDMSKAYDRIEWPFLEAMLKKLGFEDWWIRLLMKCVTSANYVVVHGNHEVGPIVPTRGIRQGDPLSPYLFILCAEGLSALLQKYERRGLIHGCKVSNGTPRISHMLFADDSYLYCKATMLEASRMKEILHKFEAASGQKVNFMKSSIFYSTNTSSDVRDNISTLLGMVIAGEGSLYLGLPSTLSRNKSAVLGYLKKRVRKRVEGWEMKFLSRAGKEVLIKTVAQSLPSYAMSVFLLPLDITRDMEKTMNKFWWQGSNKAKNGIHWFSWDRLCMHKSKGGMGFRSLRDFNLSMLGKQGWRLMTRPNSLVAKVFKARYFPNGTFFSAELGNNPSFVWRSLLEAQDLVRKGTRWCVGTGEDINVLHEPWLPSEEQPFVSSTHPGLLGSKVCNLMEMGGGSWDKEILDDLFEERDKKLILDIPLHSTQGSDKLNWIYETSGFYSDKSAYKLLQKLQGRWHQLEDEQTKFWTKFWKLKIPPKVKNLVWRAGRECLPTLKQLRLRRVDVQALCPICCAAEESIEHALLLCTQPKLVWDRVGIGTATTATGASSFLNWCIQAFVSADATQRKLLPVLCWAIWSARNDFVWQQKTTTAATILNTAMGFLDQWSKAQNTLIETSWSGCTINDGAEQWVVPSENKIKVNVDAALFNSSNKYGCGVVARDHYGMLVQGKTLLFNGSPSPELAESIGIREALSWIKGHGWQHVTVETDCLTVVQALRSTIDMISPFGQVILECKKMLFDLKTVSVLFVKRSANMVAHNCARASILYPGCIFDMESVPFDLLPSLVANFDG</sequence>
<accession>A0A803PQP2</accession>
<protein>
    <recommendedName>
        <fullName evidence="1">Reverse transcriptase domain-containing protein</fullName>
    </recommendedName>
</protein>
<proteinExistence type="predicted"/>
<dbReference type="CDD" id="cd01650">
    <property type="entry name" value="RT_nLTR_like"/>
    <property type="match status" value="1"/>
</dbReference>
<dbReference type="Pfam" id="PF13966">
    <property type="entry name" value="zf-RVT"/>
    <property type="match status" value="1"/>
</dbReference>
<dbReference type="InterPro" id="IPR043502">
    <property type="entry name" value="DNA/RNA_pol_sf"/>
</dbReference>
<dbReference type="GO" id="GO:0004523">
    <property type="term" value="F:RNA-DNA hybrid ribonuclease activity"/>
    <property type="evidence" value="ECO:0007669"/>
    <property type="project" value="InterPro"/>
</dbReference>
<dbReference type="GO" id="GO:0003676">
    <property type="term" value="F:nucleic acid binding"/>
    <property type="evidence" value="ECO:0007669"/>
    <property type="project" value="InterPro"/>
</dbReference>
<dbReference type="EnsemblPlants" id="evm.model.05.504">
    <property type="protein sequence ID" value="cds.evm.model.05.504"/>
    <property type="gene ID" value="evm.TU.05.504"/>
</dbReference>
<dbReference type="InterPro" id="IPR036397">
    <property type="entry name" value="RNaseH_sf"/>
</dbReference>
<dbReference type="InterPro" id="IPR002156">
    <property type="entry name" value="RNaseH_domain"/>
</dbReference>
<dbReference type="Pfam" id="PF00078">
    <property type="entry name" value="RVT_1"/>
    <property type="match status" value="1"/>
</dbReference>
<dbReference type="InterPro" id="IPR000477">
    <property type="entry name" value="RT_dom"/>
</dbReference>
<dbReference type="Gene3D" id="3.60.10.10">
    <property type="entry name" value="Endonuclease/exonuclease/phosphatase"/>
    <property type="match status" value="1"/>
</dbReference>
<dbReference type="PANTHER" id="PTHR33116">
    <property type="entry name" value="REVERSE TRANSCRIPTASE ZINC-BINDING DOMAIN-CONTAINING PROTEIN-RELATED-RELATED"/>
    <property type="match status" value="1"/>
</dbReference>
<evidence type="ECO:0000313" key="3">
    <source>
        <dbReference type="Proteomes" id="UP000596661"/>
    </source>
</evidence>
<dbReference type="CDD" id="cd06222">
    <property type="entry name" value="RNase_H_like"/>
    <property type="match status" value="1"/>
</dbReference>
<dbReference type="Gene3D" id="3.30.420.10">
    <property type="entry name" value="Ribonuclease H-like superfamily/Ribonuclease H"/>
    <property type="match status" value="1"/>
</dbReference>
<dbReference type="AlphaFoldDB" id="A0A803PQP2"/>
<dbReference type="InterPro" id="IPR036691">
    <property type="entry name" value="Endo/exonu/phosph_ase_sf"/>
</dbReference>